<feature type="domain" description="Type I restriction modification DNA specificity" evidence="4">
    <location>
        <begin position="244"/>
        <end position="418"/>
    </location>
</feature>
<dbReference type="PANTHER" id="PTHR30408">
    <property type="entry name" value="TYPE-1 RESTRICTION ENZYME ECOKI SPECIFICITY PROTEIN"/>
    <property type="match status" value="1"/>
</dbReference>
<evidence type="ECO:0000259" key="4">
    <source>
        <dbReference type="Pfam" id="PF01420"/>
    </source>
</evidence>
<gene>
    <name evidence="5" type="ORF">L0U89_19120</name>
</gene>
<proteinExistence type="inferred from homology"/>
<dbReference type="CDD" id="cd17265">
    <property type="entry name" value="RMtype1_S_Eco4255III-TRD2-CR2_like"/>
    <property type="match status" value="1"/>
</dbReference>
<evidence type="ECO:0000256" key="3">
    <source>
        <dbReference type="ARBA" id="ARBA00023125"/>
    </source>
</evidence>
<evidence type="ECO:0000313" key="5">
    <source>
        <dbReference type="EMBL" id="MCF1753180.1"/>
    </source>
</evidence>
<feature type="domain" description="Type I restriction modification DNA specificity" evidence="4">
    <location>
        <begin position="29"/>
        <end position="212"/>
    </location>
</feature>
<sequence length="434" mass="49325">MSKEDKLALSRVEGLIPELRFPEFKNEGEWEINEFGELINILADYTANGSFASLKENVTYYNSDEYAVLVRTTDLDKKTFTPARFTDKRGYDFLSKTSLYGNEIVMANVGSIGKVFRVPYFNKPMTLAPNTYVLKFYDFVDEGFIYQLMVRPEFEKKLLSMVGSSTLMAINKGNLRSIKVAVPKRKEQQKIASCLSSLDEVITVQSQKLELLKDHKKGLMQNLFPQDGEKVPKFRFKEFEKEGEWRQKELSELGFLINGLTYSPEDVRDQGLLVLRSSNIQNGLIDLIDCVYVREDINGANLTQPKDILICVRNGSKNLIGKNAIIPQGIPFATHGAFMTVFRAKNPKFVFQLFQTDYYDKQVKADLGATINSINGKNFIKYKFPVPENPKEQQKIASCLSSLDALITAQAGKIEHLKLHKRGLMQGIFPKIND</sequence>
<accession>A0ABS9BZT5</accession>
<dbReference type="InterPro" id="IPR052021">
    <property type="entry name" value="Type-I_RS_S_subunit"/>
</dbReference>
<dbReference type="RefSeq" id="WP_234862992.1">
    <property type="nucleotide sequence ID" value="NZ_JAKEVZ010000022.1"/>
</dbReference>
<dbReference type="Gene3D" id="3.90.220.20">
    <property type="entry name" value="DNA methylase specificity domains"/>
    <property type="match status" value="2"/>
</dbReference>
<keyword evidence="5" id="KW-0378">Hydrolase</keyword>
<reference evidence="5 6" key="1">
    <citation type="submission" date="2022-01" db="EMBL/GenBank/DDBJ databases">
        <title>Mariniradius saccharolyticus sp. nov., isolated from sediment of a river.</title>
        <authorList>
            <person name="Liu H."/>
        </authorList>
    </citation>
    <scope>NUCLEOTIDE SEQUENCE [LARGE SCALE GENOMIC DNA]</scope>
    <source>
        <strain evidence="5 6">RY-2</strain>
    </source>
</reference>
<dbReference type="PANTHER" id="PTHR30408:SF12">
    <property type="entry name" value="TYPE I RESTRICTION ENZYME MJAVIII SPECIFICITY SUBUNIT"/>
    <property type="match status" value="1"/>
</dbReference>
<dbReference type="Proteomes" id="UP001201449">
    <property type="component" value="Unassembled WGS sequence"/>
</dbReference>
<comment type="similarity">
    <text evidence="1">Belongs to the type-I restriction system S methylase family.</text>
</comment>
<evidence type="ECO:0000313" key="6">
    <source>
        <dbReference type="Proteomes" id="UP001201449"/>
    </source>
</evidence>
<comment type="caution">
    <text evidence="5">The sequence shown here is derived from an EMBL/GenBank/DDBJ whole genome shotgun (WGS) entry which is preliminary data.</text>
</comment>
<keyword evidence="3" id="KW-0238">DNA-binding</keyword>
<protein>
    <submittedName>
        <fullName evidence="5">Restriction endonuclease subunit S</fullName>
    </submittedName>
</protein>
<dbReference type="GO" id="GO:0004519">
    <property type="term" value="F:endonuclease activity"/>
    <property type="evidence" value="ECO:0007669"/>
    <property type="project" value="UniProtKB-KW"/>
</dbReference>
<dbReference type="InterPro" id="IPR000055">
    <property type="entry name" value="Restrct_endonuc_typeI_TRD"/>
</dbReference>
<keyword evidence="5" id="KW-0255">Endonuclease</keyword>
<keyword evidence="6" id="KW-1185">Reference proteome</keyword>
<name>A0ABS9BZT5_9BACT</name>
<evidence type="ECO:0000256" key="2">
    <source>
        <dbReference type="ARBA" id="ARBA00022747"/>
    </source>
</evidence>
<dbReference type="Pfam" id="PF01420">
    <property type="entry name" value="Methylase_S"/>
    <property type="match status" value="2"/>
</dbReference>
<keyword evidence="5" id="KW-0540">Nuclease</keyword>
<keyword evidence="2" id="KW-0680">Restriction system</keyword>
<evidence type="ECO:0000256" key="1">
    <source>
        <dbReference type="ARBA" id="ARBA00010923"/>
    </source>
</evidence>
<dbReference type="SUPFAM" id="SSF116734">
    <property type="entry name" value="DNA methylase specificity domain"/>
    <property type="match status" value="2"/>
</dbReference>
<dbReference type="InterPro" id="IPR044946">
    <property type="entry name" value="Restrct_endonuc_typeI_TRD_sf"/>
</dbReference>
<dbReference type="EMBL" id="JAKEVZ010000022">
    <property type="protein sequence ID" value="MCF1753180.1"/>
    <property type="molecule type" value="Genomic_DNA"/>
</dbReference>
<organism evidence="5 6">
    <name type="scientific">Mariniradius sediminis</name>
    <dbReference type="NCBI Taxonomy" id="2909237"/>
    <lineage>
        <taxon>Bacteria</taxon>
        <taxon>Pseudomonadati</taxon>
        <taxon>Bacteroidota</taxon>
        <taxon>Cytophagia</taxon>
        <taxon>Cytophagales</taxon>
        <taxon>Cyclobacteriaceae</taxon>
        <taxon>Mariniradius</taxon>
    </lineage>
</organism>